<accession>A0A815AM20</accession>
<evidence type="ECO:0000256" key="2">
    <source>
        <dbReference type="ARBA" id="ARBA00022927"/>
    </source>
</evidence>
<feature type="domain" description="RH1" evidence="7">
    <location>
        <begin position="55"/>
        <end position="143"/>
    </location>
</feature>
<dbReference type="PANTHER" id="PTHR21502:SF4">
    <property type="entry name" value="RILP-LIKE PROTEIN HOMOLOG"/>
    <property type="match status" value="1"/>
</dbReference>
<dbReference type="CDD" id="cd14445">
    <property type="entry name" value="RILP-like"/>
    <property type="match status" value="1"/>
</dbReference>
<keyword evidence="6" id="KW-1133">Transmembrane helix</keyword>
<comment type="caution">
    <text evidence="10">The sequence shown here is derived from an EMBL/GenBank/DDBJ whole genome shotgun (WGS) entry which is preliminary data.</text>
</comment>
<dbReference type="GO" id="GO:0060271">
    <property type="term" value="P:cilium assembly"/>
    <property type="evidence" value="ECO:0007669"/>
    <property type="project" value="TreeGrafter"/>
</dbReference>
<dbReference type="InterPro" id="IPR034743">
    <property type="entry name" value="RH1"/>
</dbReference>
<dbReference type="GO" id="GO:0005737">
    <property type="term" value="C:cytoplasm"/>
    <property type="evidence" value="ECO:0007669"/>
    <property type="project" value="TreeGrafter"/>
</dbReference>
<name>A0A815AM20_9BILA</name>
<protein>
    <recommendedName>
        <fullName evidence="12">RILP-like protein 1</fullName>
    </recommendedName>
</protein>
<dbReference type="GO" id="GO:0015031">
    <property type="term" value="P:protein transport"/>
    <property type="evidence" value="ECO:0007669"/>
    <property type="project" value="UniProtKB-KW"/>
</dbReference>
<dbReference type="OrthoDB" id="10069524at2759"/>
<evidence type="ECO:0008006" key="12">
    <source>
        <dbReference type="Google" id="ProtNLM"/>
    </source>
</evidence>
<dbReference type="PANTHER" id="PTHR21502">
    <property type="entry name" value="ZINC FINGER PROTEIN DZIP1"/>
    <property type="match status" value="1"/>
</dbReference>
<feature type="coiled-coil region" evidence="4">
    <location>
        <begin position="328"/>
        <end position="355"/>
    </location>
</feature>
<keyword evidence="6" id="KW-0472">Membrane</keyword>
<dbReference type="Gene3D" id="1.20.58.1770">
    <property type="match status" value="1"/>
</dbReference>
<dbReference type="Pfam" id="PF09744">
    <property type="entry name" value="RH1"/>
    <property type="match status" value="1"/>
</dbReference>
<dbReference type="AlphaFoldDB" id="A0A815AM20"/>
<feature type="coiled-coil region" evidence="4">
    <location>
        <begin position="130"/>
        <end position="232"/>
    </location>
</feature>
<proteinExistence type="predicted"/>
<feature type="compositionally biased region" description="Polar residues" evidence="5">
    <location>
        <begin position="433"/>
        <end position="453"/>
    </location>
</feature>
<gene>
    <name evidence="9" type="ORF">RFH988_LOCUS4474</name>
    <name evidence="10" type="ORF">SEV965_LOCUS24062</name>
</gene>
<evidence type="ECO:0000313" key="11">
    <source>
        <dbReference type="Proteomes" id="UP000663889"/>
    </source>
</evidence>
<keyword evidence="2" id="KW-0653">Protein transport</keyword>
<evidence type="ECO:0000259" key="7">
    <source>
        <dbReference type="PROSITE" id="PS51776"/>
    </source>
</evidence>
<feature type="region of interest" description="Disordered" evidence="5">
    <location>
        <begin position="433"/>
        <end position="461"/>
    </location>
</feature>
<feature type="domain" description="RH2" evidence="8">
    <location>
        <begin position="320"/>
        <end position="387"/>
    </location>
</feature>
<keyword evidence="3 4" id="KW-0175">Coiled coil</keyword>
<dbReference type="EMBL" id="CAJNOO010000117">
    <property type="protein sequence ID" value="CAF0811893.1"/>
    <property type="molecule type" value="Genomic_DNA"/>
</dbReference>
<dbReference type="PROSITE" id="PS51777">
    <property type="entry name" value="RH2"/>
    <property type="match status" value="1"/>
</dbReference>
<dbReference type="InterPro" id="IPR021563">
    <property type="entry name" value="RILP_dimer"/>
</dbReference>
<dbReference type="PROSITE" id="PS51776">
    <property type="entry name" value="RH1"/>
    <property type="match status" value="1"/>
</dbReference>
<organism evidence="10 11">
    <name type="scientific">Rotaria sordida</name>
    <dbReference type="NCBI Taxonomy" id="392033"/>
    <lineage>
        <taxon>Eukaryota</taxon>
        <taxon>Metazoa</taxon>
        <taxon>Spiralia</taxon>
        <taxon>Gnathifera</taxon>
        <taxon>Rotifera</taxon>
        <taxon>Eurotatoria</taxon>
        <taxon>Bdelloidea</taxon>
        <taxon>Philodinida</taxon>
        <taxon>Philodinidae</taxon>
        <taxon>Rotaria</taxon>
    </lineage>
</organism>
<evidence type="ECO:0000313" key="9">
    <source>
        <dbReference type="EMBL" id="CAF0811893.1"/>
    </source>
</evidence>
<dbReference type="EMBL" id="CAJNOU010001832">
    <property type="protein sequence ID" value="CAF1257569.1"/>
    <property type="molecule type" value="Genomic_DNA"/>
</dbReference>
<evidence type="ECO:0000256" key="4">
    <source>
        <dbReference type="SAM" id="Coils"/>
    </source>
</evidence>
<dbReference type="SUPFAM" id="SSF161256">
    <property type="entry name" value="RILP dimerisation region"/>
    <property type="match status" value="1"/>
</dbReference>
<reference evidence="10" key="1">
    <citation type="submission" date="2021-02" db="EMBL/GenBank/DDBJ databases">
        <authorList>
            <person name="Nowell W R."/>
        </authorList>
    </citation>
    <scope>NUCLEOTIDE SEQUENCE</scope>
</reference>
<evidence type="ECO:0000256" key="1">
    <source>
        <dbReference type="ARBA" id="ARBA00022448"/>
    </source>
</evidence>
<dbReference type="Gene3D" id="6.10.230.10">
    <property type="match status" value="1"/>
</dbReference>
<dbReference type="GO" id="GO:0046983">
    <property type="term" value="F:protein dimerization activity"/>
    <property type="evidence" value="ECO:0007669"/>
    <property type="project" value="InterPro"/>
</dbReference>
<keyword evidence="1" id="KW-0813">Transport</keyword>
<dbReference type="Pfam" id="PF11461">
    <property type="entry name" value="RILP"/>
    <property type="match status" value="1"/>
</dbReference>
<dbReference type="InterPro" id="IPR051241">
    <property type="entry name" value="DZIP_RILPL"/>
</dbReference>
<dbReference type="GO" id="GO:0051959">
    <property type="term" value="F:dynein light intermediate chain binding"/>
    <property type="evidence" value="ECO:0007669"/>
    <property type="project" value="TreeGrafter"/>
</dbReference>
<sequence length="461" mass="53502">MATNSRNELPSPSTFEHVPHLISQTSLTSDSFSLPTTTTSPRNSRTSIDIIREMTCSSPLRQDYMNLTVLDVYDEAALIGKDFERIIEVYGTEIIRDLVPKVIRILELLELQATKNEKEADKFIEMKSRITRLEMEKNETRELREKFNHELELIEEQWRKEADNLMGLVSKLEDENRRLRDELQHKNDLNEKSNLPSPTEIISVTREELQCIKSLTEENIKLKRMLKIKDKELAQKTLNIEAVQDQLERVCKFNCTLRQKNTFSTNQTQRLMVEKLDLEVQLKEKENFINHMKDRVTDELTSPTSPINPINDFTTLEANQPRFSFEELRQLLWERNDLKTKLMEVEEELRLFKEQEDDNNGAVEGPIPLEPDEKLYGHKRDVSKIRQFIKFFLFSPIIVCFAFVSLCLNSLFPSTQPSSSSFKKKTPVNLLATPSTPIRSNVTSGRSYSTFSLPSVEPKPA</sequence>
<evidence type="ECO:0000256" key="6">
    <source>
        <dbReference type="SAM" id="Phobius"/>
    </source>
</evidence>
<dbReference type="InterPro" id="IPR034744">
    <property type="entry name" value="RH2"/>
</dbReference>
<evidence type="ECO:0000256" key="5">
    <source>
        <dbReference type="SAM" id="MobiDB-lite"/>
    </source>
</evidence>
<evidence type="ECO:0000259" key="8">
    <source>
        <dbReference type="PROSITE" id="PS51777"/>
    </source>
</evidence>
<evidence type="ECO:0000256" key="3">
    <source>
        <dbReference type="ARBA" id="ARBA00023054"/>
    </source>
</evidence>
<feature type="transmembrane region" description="Helical" evidence="6">
    <location>
        <begin position="388"/>
        <end position="412"/>
    </location>
</feature>
<dbReference type="GO" id="GO:0031267">
    <property type="term" value="F:small GTPase binding"/>
    <property type="evidence" value="ECO:0007669"/>
    <property type="project" value="TreeGrafter"/>
</dbReference>
<dbReference type="Proteomes" id="UP000663889">
    <property type="component" value="Unassembled WGS sequence"/>
</dbReference>
<evidence type="ECO:0000313" key="10">
    <source>
        <dbReference type="EMBL" id="CAF1257569.1"/>
    </source>
</evidence>
<keyword evidence="6" id="KW-0812">Transmembrane</keyword>
<dbReference type="GO" id="GO:0036064">
    <property type="term" value="C:ciliary basal body"/>
    <property type="evidence" value="ECO:0007669"/>
    <property type="project" value="TreeGrafter"/>
</dbReference>
<dbReference type="Proteomes" id="UP000663882">
    <property type="component" value="Unassembled WGS sequence"/>
</dbReference>